<dbReference type="PANTHER" id="PTHR30146">
    <property type="entry name" value="LACI-RELATED TRANSCRIPTIONAL REPRESSOR"/>
    <property type="match status" value="1"/>
</dbReference>
<dbReference type="Pfam" id="PF00356">
    <property type="entry name" value="LacI"/>
    <property type="match status" value="1"/>
</dbReference>
<dbReference type="CDD" id="cd06307">
    <property type="entry name" value="PBP1_sugar_binding"/>
    <property type="match status" value="1"/>
</dbReference>
<dbReference type="Gene3D" id="3.40.50.2300">
    <property type="match status" value="2"/>
</dbReference>
<dbReference type="Proteomes" id="UP000199054">
    <property type="component" value="Unassembled WGS sequence"/>
</dbReference>
<keyword evidence="6" id="KW-1185">Reference proteome</keyword>
<dbReference type="Gene3D" id="1.10.260.40">
    <property type="entry name" value="lambda repressor-like DNA-binding domains"/>
    <property type="match status" value="1"/>
</dbReference>
<keyword evidence="1" id="KW-0805">Transcription regulation</keyword>
<dbReference type="SMART" id="SM00354">
    <property type="entry name" value="HTH_LACI"/>
    <property type="match status" value="1"/>
</dbReference>
<evidence type="ECO:0000256" key="2">
    <source>
        <dbReference type="ARBA" id="ARBA00023125"/>
    </source>
</evidence>
<evidence type="ECO:0000256" key="1">
    <source>
        <dbReference type="ARBA" id="ARBA00023015"/>
    </source>
</evidence>
<dbReference type="CDD" id="cd01392">
    <property type="entry name" value="HTH_LacI"/>
    <property type="match status" value="1"/>
</dbReference>
<evidence type="ECO:0000256" key="3">
    <source>
        <dbReference type="ARBA" id="ARBA00023163"/>
    </source>
</evidence>
<keyword evidence="2" id="KW-0238">DNA-binding</keyword>
<gene>
    <name evidence="5" type="ORF">SAMN04489859_100983</name>
</gene>
<dbReference type="PROSITE" id="PS00356">
    <property type="entry name" value="HTH_LACI_1"/>
    <property type="match status" value="1"/>
</dbReference>
<evidence type="ECO:0000313" key="6">
    <source>
        <dbReference type="Proteomes" id="UP000199054"/>
    </source>
</evidence>
<dbReference type="EMBL" id="FODE01000009">
    <property type="protein sequence ID" value="SEN55514.1"/>
    <property type="molecule type" value="Genomic_DNA"/>
</dbReference>
<dbReference type="AlphaFoldDB" id="A0A1H8HHK1"/>
<sequence>MDRAPPNRAGIREIARAAGVSEATVDRVLHGRPNVRRATAERVLAAAAECRYLPDAELARLARRDRLRLVVVLPGGANSYIRGLNDDLRIWSQSRDRGARIQSFLVDSMAPDDMVRCLRRLGRKADAVAFFGVDHPLVRDEANALVDAGKTVMTLISDVTGCRRQAYIGIDNLAAGRTAAFLMARAAPPEGGKIALVAATRHYRAHVERELGFQQLIGRDWPCLGFAGTVEGQDDPQINARLTAELLDRTPDLIGIYNVGGASEGIGAELRRRGRAGQVQLIGHGLSPGTRQLLAEGVMSAVLTQRSRSLMEVMVDQLHAVAAPSFLPLQFIFPTNLP</sequence>
<dbReference type="SUPFAM" id="SSF47413">
    <property type="entry name" value="lambda repressor-like DNA-binding domains"/>
    <property type="match status" value="1"/>
</dbReference>
<dbReference type="GO" id="GO:0000976">
    <property type="term" value="F:transcription cis-regulatory region binding"/>
    <property type="evidence" value="ECO:0007669"/>
    <property type="project" value="TreeGrafter"/>
</dbReference>
<accession>A0A1H8HHK1</accession>
<organism evidence="5 6">
    <name type="scientific">Paracoccus alcaliphilus</name>
    <dbReference type="NCBI Taxonomy" id="34002"/>
    <lineage>
        <taxon>Bacteria</taxon>
        <taxon>Pseudomonadati</taxon>
        <taxon>Pseudomonadota</taxon>
        <taxon>Alphaproteobacteria</taxon>
        <taxon>Rhodobacterales</taxon>
        <taxon>Paracoccaceae</taxon>
        <taxon>Paracoccus</taxon>
    </lineage>
</organism>
<proteinExistence type="predicted"/>
<dbReference type="InterPro" id="IPR028082">
    <property type="entry name" value="Peripla_BP_I"/>
</dbReference>
<protein>
    <submittedName>
        <fullName evidence="5">Transcriptional regulator, LacI family</fullName>
    </submittedName>
</protein>
<dbReference type="PANTHER" id="PTHR30146:SF152">
    <property type="entry name" value="TRANSCRIPTIONAL REGULATORY PROTEIN"/>
    <property type="match status" value="1"/>
</dbReference>
<dbReference type="OrthoDB" id="9805774at2"/>
<dbReference type="RefSeq" id="WP_090611426.1">
    <property type="nucleotide sequence ID" value="NZ_CP067126.1"/>
</dbReference>
<keyword evidence="3" id="KW-0804">Transcription</keyword>
<dbReference type="InterPro" id="IPR025997">
    <property type="entry name" value="SBP_2_dom"/>
</dbReference>
<feature type="domain" description="HTH lacI-type" evidence="4">
    <location>
        <begin position="9"/>
        <end position="63"/>
    </location>
</feature>
<reference evidence="5 6" key="1">
    <citation type="submission" date="2016-10" db="EMBL/GenBank/DDBJ databases">
        <authorList>
            <person name="de Groot N.N."/>
        </authorList>
    </citation>
    <scope>NUCLEOTIDE SEQUENCE [LARGE SCALE GENOMIC DNA]</scope>
    <source>
        <strain evidence="5 6">DSM 8512</strain>
    </source>
</reference>
<dbReference type="GO" id="GO:0003700">
    <property type="term" value="F:DNA-binding transcription factor activity"/>
    <property type="evidence" value="ECO:0007669"/>
    <property type="project" value="TreeGrafter"/>
</dbReference>
<dbReference type="STRING" id="34002.SAMN04489859_100983"/>
<dbReference type="PROSITE" id="PS50932">
    <property type="entry name" value="HTH_LACI_2"/>
    <property type="match status" value="1"/>
</dbReference>
<dbReference type="SUPFAM" id="SSF53822">
    <property type="entry name" value="Periplasmic binding protein-like I"/>
    <property type="match status" value="1"/>
</dbReference>
<dbReference type="Pfam" id="PF13407">
    <property type="entry name" value="Peripla_BP_4"/>
    <property type="match status" value="1"/>
</dbReference>
<dbReference type="InterPro" id="IPR010982">
    <property type="entry name" value="Lambda_DNA-bd_dom_sf"/>
</dbReference>
<dbReference type="InterPro" id="IPR000843">
    <property type="entry name" value="HTH_LacI"/>
</dbReference>
<name>A0A1H8HHK1_9RHOB</name>
<evidence type="ECO:0000259" key="4">
    <source>
        <dbReference type="PROSITE" id="PS50932"/>
    </source>
</evidence>
<evidence type="ECO:0000313" key="5">
    <source>
        <dbReference type="EMBL" id="SEN55514.1"/>
    </source>
</evidence>